<reference evidence="2 3" key="1">
    <citation type="journal article" date="2019" name="Commun. Biol.">
        <title>The bagworm genome reveals a unique fibroin gene that provides high tensile strength.</title>
        <authorList>
            <person name="Kono N."/>
            <person name="Nakamura H."/>
            <person name="Ohtoshi R."/>
            <person name="Tomita M."/>
            <person name="Numata K."/>
            <person name="Arakawa K."/>
        </authorList>
    </citation>
    <scope>NUCLEOTIDE SEQUENCE [LARGE SCALE GENOMIC DNA]</scope>
</reference>
<dbReference type="Proteomes" id="UP000299102">
    <property type="component" value="Unassembled WGS sequence"/>
</dbReference>
<accession>A0A4C1XH96</accession>
<dbReference type="AlphaFoldDB" id="A0A4C1XH96"/>
<gene>
    <name evidence="2" type="ORF">EVAR_41909_1</name>
</gene>
<dbReference type="EMBL" id="BGZK01000867">
    <property type="protein sequence ID" value="GBP63321.1"/>
    <property type="molecule type" value="Genomic_DNA"/>
</dbReference>
<evidence type="ECO:0000313" key="2">
    <source>
        <dbReference type="EMBL" id="GBP63321.1"/>
    </source>
</evidence>
<evidence type="ECO:0000256" key="1">
    <source>
        <dbReference type="SAM" id="MobiDB-lite"/>
    </source>
</evidence>
<name>A0A4C1XH96_EUMVA</name>
<organism evidence="2 3">
    <name type="scientific">Eumeta variegata</name>
    <name type="common">Bagworm moth</name>
    <name type="synonym">Eumeta japonica</name>
    <dbReference type="NCBI Taxonomy" id="151549"/>
    <lineage>
        <taxon>Eukaryota</taxon>
        <taxon>Metazoa</taxon>
        <taxon>Ecdysozoa</taxon>
        <taxon>Arthropoda</taxon>
        <taxon>Hexapoda</taxon>
        <taxon>Insecta</taxon>
        <taxon>Pterygota</taxon>
        <taxon>Neoptera</taxon>
        <taxon>Endopterygota</taxon>
        <taxon>Lepidoptera</taxon>
        <taxon>Glossata</taxon>
        <taxon>Ditrysia</taxon>
        <taxon>Tineoidea</taxon>
        <taxon>Psychidae</taxon>
        <taxon>Oiketicinae</taxon>
        <taxon>Eumeta</taxon>
    </lineage>
</organism>
<evidence type="ECO:0000313" key="3">
    <source>
        <dbReference type="Proteomes" id="UP000299102"/>
    </source>
</evidence>
<sequence length="95" mass="10255">MRIDFPAAAGAVPPALVNSLSQNVPDQIARNADRGQPNGTGPSTAAVMDGSKPRYATPCRVTRDSAPRAAKPRPQYNTSMISFLQFAHPLSYWEK</sequence>
<feature type="region of interest" description="Disordered" evidence="1">
    <location>
        <begin position="25"/>
        <end position="73"/>
    </location>
</feature>
<keyword evidence="3" id="KW-1185">Reference proteome</keyword>
<proteinExistence type="predicted"/>
<comment type="caution">
    <text evidence="2">The sequence shown here is derived from an EMBL/GenBank/DDBJ whole genome shotgun (WGS) entry which is preliminary data.</text>
</comment>
<protein>
    <submittedName>
        <fullName evidence="2">Uncharacterized protein</fullName>
    </submittedName>
</protein>